<protein>
    <submittedName>
        <fullName evidence="5">Transporter substrate-binding domain-containing protein</fullName>
    </submittedName>
</protein>
<keyword evidence="1" id="KW-0732">Signal</keyword>
<dbReference type="EMBL" id="JABUOH010000011">
    <property type="protein sequence ID" value="NWN45540.1"/>
    <property type="molecule type" value="Genomic_DNA"/>
</dbReference>
<sequence length="374" mass="42163">MSNLKESIKKNKKLWLGGGIVLLLVLSVTLWAAYPRTTNKSNKEQDDVAVSTTEKKEVLKIGMVNQCPPYAQSGKKDSPNSSTAKNNGVHLSGTDLLLMREIAEETGLKIETHNYLYEGMVTAVQRGEIDGMMSAAKQTPERDQIMSPSIPYLSGKVGLVVKKNDPRYKDLDNYQEINKLDRLVKDANGNYHNQELKINCMISAQSKITVPILVKALQQQNPSVAQYIKEGEHQENCTQTVNTVVNNDSDIFAVDYEVAKYYANLQPDKVKTIKLNLDDKELENKLIIGPYTIYVRKGNDALLEKINKGIRKALYRDYEGKSLYLPDLEAKLKELQNTSNPDPNKVNDLKTKIKELNDKYAKWLELALQEIPTS</sequence>
<evidence type="ECO:0000256" key="1">
    <source>
        <dbReference type="ARBA" id="ARBA00022729"/>
    </source>
</evidence>
<feature type="domain" description="Solute-binding protein family 3/N-terminal" evidence="4">
    <location>
        <begin position="86"/>
        <end position="322"/>
    </location>
</feature>
<dbReference type="Proteomes" id="UP000568109">
    <property type="component" value="Unassembled WGS sequence"/>
</dbReference>
<evidence type="ECO:0000313" key="5">
    <source>
        <dbReference type="EMBL" id="NWN45540.1"/>
    </source>
</evidence>
<keyword evidence="6" id="KW-1185">Reference proteome</keyword>
<dbReference type="SMART" id="SM00062">
    <property type="entry name" value="PBPb"/>
    <property type="match status" value="1"/>
</dbReference>
<keyword evidence="3" id="KW-1133">Transmembrane helix</keyword>
<evidence type="ECO:0000313" key="6">
    <source>
        <dbReference type="Proteomes" id="UP000568109"/>
    </source>
</evidence>
<accession>A0A851HFY0</accession>
<dbReference type="AlphaFoldDB" id="A0A851HFY0"/>
<dbReference type="PANTHER" id="PTHR35936">
    <property type="entry name" value="MEMBRANE-BOUND LYTIC MUREIN TRANSGLYCOSYLASE F"/>
    <property type="match status" value="1"/>
</dbReference>
<proteinExistence type="predicted"/>
<dbReference type="Gene3D" id="3.40.190.10">
    <property type="entry name" value="Periplasmic binding protein-like II"/>
    <property type="match status" value="2"/>
</dbReference>
<organism evidence="5 6">
    <name type="scientific">Candidatus Phytoplasma pruni</name>
    <dbReference type="NCBI Taxonomy" id="479893"/>
    <lineage>
        <taxon>Bacteria</taxon>
        <taxon>Bacillati</taxon>
        <taxon>Mycoplasmatota</taxon>
        <taxon>Mollicutes</taxon>
        <taxon>Acholeplasmatales</taxon>
        <taxon>Acholeplasmataceae</taxon>
        <taxon>Candidatus Phytoplasma</taxon>
        <taxon>16SrIII (X-disease group)</taxon>
    </lineage>
</organism>
<evidence type="ECO:0000256" key="2">
    <source>
        <dbReference type="SAM" id="MobiDB-lite"/>
    </source>
</evidence>
<dbReference type="Pfam" id="PF00497">
    <property type="entry name" value="SBP_bac_3"/>
    <property type="match status" value="1"/>
</dbReference>
<dbReference type="InterPro" id="IPR001638">
    <property type="entry name" value="Solute-binding_3/MltF_N"/>
</dbReference>
<evidence type="ECO:0000259" key="4">
    <source>
        <dbReference type="SMART" id="SM00062"/>
    </source>
</evidence>
<feature type="region of interest" description="Disordered" evidence="2">
    <location>
        <begin position="69"/>
        <end position="89"/>
    </location>
</feature>
<comment type="caution">
    <text evidence="5">The sequence shown here is derived from an EMBL/GenBank/DDBJ whole genome shotgun (WGS) entry which is preliminary data.</text>
</comment>
<dbReference type="SUPFAM" id="SSF53850">
    <property type="entry name" value="Periplasmic binding protein-like II"/>
    <property type="match status" value="1"/>
</dbReference>
<evidence type="ECO:0000256" key="3">
    <source>
        <dbReference type="SAM" id="Phobius"/>
    </source>
</evidence>
<keyword evidence="3" id="KW-0812">Transmembrane</keyword>
<gene>
    <name evidence="5" type="ORF">HR065_00375</name>
</gene>
<keyword evidence="3" id="KW-0472">Membrane</keyword>
<dbReference type="RefSeq" id="WP_178733942.1">
    <property type="nucleotide sequence ID" value="NZ_JABUOH010000011.1"/>
</dbReference>
<feature type="transmembrane region" description="Helical" evidence="3">
    <location>
        <begin position="14"/>
        <end position="34"/>
    </location>
</feature>
<name>A0A851HFY0_9MOLU</name>
<reference evidence="5 6" key="1">
    <citation type="submission" date="2020-06" db="EMBL/GenBank/DDBJ databases">
        <title>Draft genome sequence of Candidatus Phytoplasma pruni (X-disease group, subgroup 16SrIII-B) strain ChTDIII from Argentina.</title>
        <authorList>
            <person name="Fernandez F.D."/>
            <person name="Zuebert C."/>
            <person name="Huettel B."/>
            <person name="Kube M."/>
            <person name="Conci L.R."/>
        </authorList>
    </citation>
    <scope>NUCLEOTIDE SEQUENCE [LARGE SCALE GENOMIC DNA]</scope>
    <source>
        <strain evidence="5 6">ChTDIII</strain>
    </source>
</reference>